<evidence type="ECO:0000259" key="7">
    <source>
        <dbReference type="Pfam" id="PF04480"/>
    </source>
</evidence>
<dbReference type="EMBL" id="JABWDJ010000054">
    <property type="protein sequence ID" value="NVB74529.1"/>
    <property type="molecule type" value="Genomic_DNA"/>
</dbReference>
<dbReference type="InterPro" id="IPR007569">
    <property type="entry name" value="DUF559"/>
</dbReference>
<dbReference type="EC" id="3.1.-.-" evidence="6"/>
<evidence type="ECO:0000256" key="6">
    <source>
        <dbReference type="PIRNR" id="PIRNR018267"/>
    </source>
</evidence>
<evidence type="ECO:0000313" key="9">
    <source>
        <dbReference type="Proteomes" id="UP000524321"/>
    </source>
</evidence>
<dbReference type="Pfam" id="PF04480">
    <property type="entry name" value="DUF559"/>
    <property type="match status" value="1"/>
</dbReference>
<dbReference type="SUPFAM" id="SSF52980">
    <property type="entry name" value="Restriction endonuclease-like"/>
    <property type="match status" value="1"/>
</dbReference>
<dbReference type="PIRSF" id="PIRSF018267">
    <property type="entry name" value="VSR_endonuc"/>
    <property type="match status" value="1"/>
</dbReference>
<keyword evidence="1 6" id="KW-0540">Nuclease</keyword>
<evidence type="ECO:0000313" key="8">
    <source>
        <dbReference type="EMBL" id="NVB74529.1"/>
    </source>
</evidence>
<dbReference type="AlphaFoldDB" id="A0A7Y6PET8"/>
<feature type="domain" description="DUF559" evidence="7">
    <location>
        <begin position="93"/>
        <end position="134"/>
    </location>
</feature>
<dbReference type="Proteomes" id="UP000524321">
    <property type="component" value="Unassembled WGS sequence"/>
</dbReference>
<evidence type="ECO:0000256" key="5">
    <source>
        <dbReference type="ARBA" id="ARBA00023204"/>
    </source>
</evidence>
<proteinExistence type="inferred from homology"/>
<gene>
    <name evidence="8" type="ORF">HUV05_13525</name>
</gene>
<keyword evidence="3 6" id="KW-0227">DNA damage</keyword>
<evidence type="ECO:0000256" key="1">
    <source>
        <dbReference type="ARBA" id="ARBA00022722"/>
    </source>
</evidence>
<dbReference type="Gene3D" id="3.40.960.10">
    <property type="entry name" value="VSR Endonuclease"/>
    <property type="match status" value="1"/>
</dbReference>
<accession>A0A7Y6PET8</accession>
<comment type="similarity">
    <text evidence="6">Belongs to the vsr family.</text>
</comment>
<dbReference type="InterPro" id="IPR011335">
    <property type="entry name" value="Restrct_endonuc-II-like"/>
</dbReference>
<dbReference type="InterPro" id="IPR004603">
    <property type="entry name" value="DNA_mismatch_endonuc_vsr"/>
</dbReference>
<dbReference type="GO" id="GO:0016787">
    <property type="term" value="F:hydrolase activity"/>
    <property type="evidence" value="ECO:0007669"/>
    <property type="project" value="UniProtKB-KW"/>
</dbReference>
<sequence length="168" mass="19833">MDHLTKEQRHKNMAANKGKGTKLELLFGKLLWNAGVRYRKNDTSVFGKPDFVIKGHKIAIFCDGEFWHGRNWEIRKNDHKSNCDFWHSKIERNIERDKEVNTTLQKQGWKVFRFWETDITKEPDKCLNRILNYMNTDNKTSEKIAITKMCGGNKVVMQMYGPHSLNED</sequence>
<reference evidence="8 9" key="2">
    <citation type="submission" date="2020-07" db="EMBL/GenBank/DDBJ databases">
        <title>Bacterial metabolism rescues the inhibition of intestinal drug absorption by food and drug additives.</title>
        <authorList>
            <person name="Zou L."/>
            <person name="Spanogiannopoulos P."/>
            <person name="Chien H.-C."/>
            <person name="Pieper L.M."/>
            <person name="Cai W."/>
            <person name="Khuri N."/>
            <person name="Pottel J."/>
            <person name="Vora B."/>
            <person name="Ni Z."/>
            <person name="Tsakalozou E."/>
            <person name="Zhang W."/>
            <person name="Shoichet B.K."/>
            <person name="Giacomini K.M."/>
            <person name="Turnbaugh P.J."/>
        </authorList>
    </citation>
    <scope>NUCLEOTIDE SEQUENCE [LARGE SCALE GENOMIC DNA]</scope>
    <source>
        <strain evidence="8 9">B33</strain>
    </source>
</reference>
<name>A0A7Y6PET8_PHOVU</name>
<dbReference type="NCBIfam" id="TIGR00632">
    <property type="entry name" value="vsr"/>
    <property type="match status" value="1"/>
</dbReference>
<keyword evidence="2 6" id="KW-0255">Endonuclease</keyword>
<comment type="function">
    <text evidence="6">May nick specific sequences that contain T:G mispairs resulting from m5C-deamination.</text>
</comment>
<reference evidence="8 9" key="1">
    <citation type="submission" date="2020-04" db="EMBL/GenBank/DDBJ databases">
        <authorList>
            <person name="Pieper L."/>
        </authorList>
    </citation>
    <scope>NUCLEOTIDE SEQUENCE [LARGE SCALE GENOMIC DNA]</scope>
    <source>
        <strain evidence="8 9">B33</strain>
    </source>
</reference>
<dbReference type="GO" id="GO:0004519">
    <property type="term" value="F:endonuclease activity"/>
    <property type="evidence" value="ECO:0007669"/>
    <property type="project" value="UniProtKB-KW"/>
</dbReference>
<protein>
    <recommendedName>
        <fullName evidence="6">Very short patch repair endonuclease</fullName>
        <ecNumber evidence="6">3.1.-.-</ecNumber>
    </recommendedName>
</protein>
<evidence type="ECO:0000256" key="2">
    <source>
        <dbReference type="ARBA" id="ARBA00022759"/>
    </source>
</evidence>
<comment type="caution">
    <text evidence="8">The sequence shown here is derived from an EMBL/GenBank/DDBJ whole genome shotgun (WGS) entry which is preliminary data.</text>
</comment>
<keyword evidence="4 6" id="KW-0378">Hydrolase</keyword>
<evidence type="ECO:0000256" key="3">
    <source>
        <dbReference type="ARBA" id="ARBA00022763"/>
    </source>
</evidence>
<evidence type="ECO:0000256" key="4">
    <source>
        <dbReference type="ARBA" id="ARBA00022801"/>
    </source>
</evidence>
<dbReference type="Pfam" id="PF03852">
    <property type="entry name" value="Vsr"/>
    <property type="match status" value="1"/>
</dbReference>
<dbReference type="GO" id="GO:0006298">
    <property type="term" value="P:mismatch repair"/>
    <property type="evidence" value="ECO:0007669"/>
    <property type="project" value="UniProtKB-UniRule"/>
</dbReference>
<dbReference type="CDD" id="cd00221">
    <property type="entry name" value="Vsr"/>
    <property type="match status" value="1"/>
</dbReference>
<organism evidence="8 9">
    <name type="scientific">Phocaeicola vulgatus</name>
    <name type="common">Bacteroides vulgatus</name>
    <dbReference type="NCBI Taxonomy" id="821"/>
    <lineage>
        <taxon>Bacteria</taxon>
        <taxon>Pseudomonadati</taxon>
        <taxon>Bacteroidota</taxon>
        <taxon>Bacteroidia</taxon>
        <taxon>Bacteroidales</taxon>
        <taxon>Bacteroidaceae</taxon>
        <taxon>Phocaeicola</taxon>
    </lineage>
</organism>
<keyword evidence="5 6" id="KW-0234">DNA repair</keyword>